<dbReference type="Gene3D" id="1.10.287.1260">
    <property type="match status" value="1"/>
</dbReference>
<comment type="caution">
    <text evidence="12">The sequence shown here is derived from an EMBL/GenBank/DDBJ whole genome shotgun (WGS) entry which is preliminary data.</text>
</comment>
<feature type="transmembrane region" description="Helical" evidence="7">
    <location>
        <begin position="107"/>
        <end position="128"/>
    </location>
</feature>
<dbReference type="Gene3D" id="2.30.30.60">
    <property type="match status" value="1"/>
</dbReference>
<keyword evidence="13" id="KW-1185">Reference proteome</keyword>
<feature type="chain" id="PRO_5046387990" description="Small-conductance mechanosensitive channel" evidence="9">
    <location>
        <begin position="22"/>
        <end position="431"/>
    </location>
</feature>
<feature type="signal peptide" evidence="9">
    <location>
        <begin position="1"/>
        <end position="21"/>
    </location>
</feature>
<dbReference type="Proteomes" id="UP001431449">
    <property type="component" value="Unassembled WGS sequence"/>
</dbReference>
<evidence type="ECO:0000259" key="10">
    <source>
        <dbReference type="Pfam" id="PF00924"/>
    </source>
</evidence>
<gene>
    <name evidence="12" type="ORF">M0G41_06095</name>
</gene>
<dbReference type="InterPro" id="IPR023408">
    <property type="entry name" value="MscS_beta-dom_sf"/>
</dbReference>
<keyword evidence="3" id="KW-1003">Cell membrane</keyword>
<protein>
    <recommendedName>
        <fullName evidence="7">Small-conductance mechanosensitive channel</fullName>
    </recommendedName>
</protein>
<comment type="similarity">
    <text evidence="2 7">Belongs to the MscS (TC 1.A.23) family.</text>
</comment>
<sequence length="431" mass="45802">MPRLCLFLAWLILLLSSATMAQGSSSAADPEASAEAALARAGLEALQVRAEDGVLRVEGVVADNAEREAALAVVRDAVDPLPVDDRMRLDTSFETRLTPTLKRLRELWSGILDWLPLLAVAALIVAVARGIGGWLSRRRWVARLGGGNPYLATMAGQAVRVVSFGLGLLLAMELLDLTAMVGALLGAAGVVGIAMGFAFKDIIENHLAGVLLSLRQPFAPNDHLSIDGHEGKVVGLTSRATLLMTLDGNHLRIPNSKVFNAVILNYSRNPLRRFEFDLGVGGDDDLVRAQQIGLEAITASGLVSSERAPRASVVALGDSSVVVRFTGWVDQRRHDFTAARSACLVRVKQCLEERGVSLPEPQFRVTLEGIGESQVPRGPAAAPAKPKPAAGAASVDSAALSSAPSTDVDADLAEERDQLGETNLLKPRRDE</sequence>
<reference evidence="12" key="1">
    <citation type="submission" date="2022-04" db="EMBL/GenBank/DDBJ databases">
        <title>Lysobacter sp. CAU 1642 isolated from sea sand.</title>
        <authorList>
            <person name="Kim W."/>
        </authorList>
    </citation>
    <scope>NUCLEOTIDE SEQUENCE</scope>
    <source>
        <strain evidence="12">CAU 1642</strain>
    </source>
</reference>
<dbReference type="SUPFAM" id="SSF50182">
    <property type="entry name" value="Sm-like ribonucleoproteins"/>
    <property type="match status" value="1"/>
</dbReference>
<dbReference type="Pfam" id="PF21082">
    <property type="entry name" value="MS_channel_3rd"/>
    <property type="match status" value="1"/>
</dbReference>
<feature type="domain" description="Mechanosensitive ion channel MscS" evidence="10">
    <location>
        <begin position="201"/>
        <end position="268"/>
    </location>
</feature>
<evidence type="ECO:0000256" key="5">
    <source>
        <dbReference type="ARBA" id="ARBA00022989"/>
    </source>
</evidence>
<evidence type="ECO:0000256" key="8">
    <source>
        <dbReference type="SAM" id="MobiDB-lite"/>
    </source>
</evidence>
<organism evidence="12 13">
    <name type="scientific">Pseudomarimonas salicorniae</name>
    <dbReference type="NCBI Taxonomy" id="2933270"/>
    <lineage>
        <taxon>Bacteria</taxon>
        <taxon>Pseudomonadati</taxon>
        <taxon>Pseudomonadota</taxon>
        <taxon>Gammaproteobacteria</taxon>
        <taxon>Lysobacterales</taxon>
        <taxon>Lysobacteraceae</taxon>
        <taxon>Pseudomarimonas</taxon>
    </lineage>
</organism>
<dbReference type="InterPro" id="IPR006685">
    <property type="entry name" value="MscS_channel_2nd"/>
</dbReference>
<evidence type="ECO:0000256" key="9">
    <source>
        <dbReference type="SAM" id="SignalP"/>
    </source>
</evidence>
<accession>A0ABT0GFC4</accession>
<dbReference type="InterPro" id="IPR011066">
    <property type="entry name" value="MscS_channel_C_sf"/>
</dbReference>
<comment type="caution">
    <text evidence="7">Lacks conserved residue(s) required for the propagation of feature annotation.</text>
</comment>
<name>A0ABT0GFC4_9GAMM</name>
<feature type="transmembrane region" description="Helical" evidence="7">
    <location>
        <begin position="177"/>
        <end position="199"/>
    </location>
</feature>
<feature type="compositionally biased region" description="Low complexity" evidence="8">
    <location>
        <begin position="378"/>
        <end position="405"/>
    </location>
</feature>
<evidence type="ECO:0000256" key="2">
    <source>
        <dbReference type="ARBA" id="ARBA00008017"/>
    </source>
</evidence>
<dbReference type="EMBL" id="JALNMH010000004">
    <property type="protein sequence ID" value="MCK7593239.1"/>
    <property type="molecule type" value="Genomic_DNA"/>
</dbReference>
<keyword evidence="7" id="KW-0407">Ion channel</keyword>
<keyword evidence="7" id="KW-0406">Ion transport</keyword>
<dbReference type="SUPFAM" id="SSF82689">
    <property type="entry name" value="Mechanosensitive channel protein MscS (YggB), C-terminal domain"/>
    <property type="match status" value="1"/>
</dbReference>
<keyword evidence="6 7" id="KW-0472">Membrane</keyword>
<evidence type="ECO:0000256" key="3">
    <source>
        <dbReference type="ARBA" id="ARBA00022475"/>
    </source>
</evidence>
<keyword evidence="5 7" id="KW-1133">Transmembrane helix</keyword>
<dbReference type="InterPro" id="IPR049278">
    <property type="entry name" value="MS_channel_C"/>
</dbReference>
<keyword evidence="7" id="KW-0997">Cell inner membrane</keyword>
<evidence type="ECO:0000313" key="12">
    <source>
        <dbReference type="EMBL" id="MCK7593239.1"/>
    </source>
</evidence>
<proteinExistence type="inferred from homology"/>
<keyword evidence="7" id="KW-0813">Transport</keyword>
<evidence type="ECO:0000313" key="13">
    <source>
        <dbReference type="Proteomes" id="UP001431449"/>
    </source>
</evidence>
<feature type="domain" description="Mechanosensitive ion channel MscS C-terminal" evidence="11">
    <location>
        <begin position="275"/>
        <end position="357"/>
    </location>
</feature>
<feature type="region of interest" description="Disordered" evidence="8">
    <location>
        <begin position="374"/>
        <end position="431"/>
    </location>
</feature>
<dbReference type="RefSeq" id="WP_248206510.1">
    <property type="nucleotide sequence ID" value="NZ_JALNMH010000004.1"/>
</dbReference>
<dbReference type="InterPro" id="IPR045275">
    <property type="entry name" value="MscS_archaea/bacteria_type"/>
</dbReference>
<dbReference type="PANTHER" id="PTHR30221">
    <property type="entry name" value="SMALL-CONDUCTANCE MECHANOSENSITIVE CHANNEL"/>
    <property type="match status" value="1"/>
</dbReference>
<dbReference type="Pfam" id="PF00924">
    <property type="entry name" value="MS_channel_2nd"/>
    <property type="match status" value="1"/>
</dbReference>
<evidence type="ECO:0000256" key="1">
    <source>
        <dbReference type="ARBA" id="ARBA00004651"/>
    </source>
</evidence>
<evidence type="ECO:0000256" key="7">
    <source>
        <dbReference type="RuleBase" id="RU369025"/>
    </source>
</evidence>
<comment type="subcellular location">
    <subcellularLocation>
        <location evidence="7">Cell inner membrane</location>
        <topology evidence="7">Multi-pass membrane protein</topology>
    </subcellularLocation>
    <subcellularLocation>
        <location evidence="1">Cell membrane</location>
        <topology evidence="1">Multi-pass membrane protein</topology>
    </subcellularLocation>
</comment>
<comment type="subunit">
    <text evidence="7">Homoheptamer.</text>
</comment>
<dbReference type="Gene3D" id="3.30.70.100">
    <property type="match status" value="1"/>
</dbReference>
<feature type="transmembrane region" description="Helical" evidence="7">
    <location>
        <begin position="149"/>
        <end position="171"/>
    </location>
</feature>
<dbReference type="PANTHER" id="PTHR30221:SF1">
    <property type="entry name" value="SMALL-CONDUCTANCE MECHANOSENSITIVE CHANNEL"/>
    <property type="match status" value="1"/>
</dbReference>
<keyword evidence="4 7" id="KW-0812">Transmembrane</keyword>
<evidence type="ECO:0000259" key="11">
    <source>
        <dbReference type="Pfam" id="PF21082"/>
    </source>
</evidence>
<keyword evidence="9" id="KW-0732">Signal</keyword>
<evidence type="ECO:0000256" key="4">
    <source>
        <dbReference type="ARBA" id="ARBA00022692"/>
    </source>
</evidence>
<dbReference type="InterPro" id="IPR010920">
    <property type="entry name" value="LSM_dom_sf"/>
</dbReference>
<comment type="function">
    <text evidence="7">Mechanosensitive channel that participates in the regulation of osmotic pressure changes within the cell, opening in response to stretch forces in the membrane lipid bilayer, without the need for other proteins. Contributes to normal resistance to hypoosmotic shock. Forms an ion channel of 1.0 nanosiemens conductance with a slight preference for anions.</text>
</comment>
<evidence type="ECO:0000256" key="6">
    <source>
        <dbReference type="ARBA" id="ARBA00023136"/>
    </source>
</evidence>